<dbReference type="GO" id="GO:0043531">
    <property type="term" value="F:ADP binding"/>
    <property type="evidence" value="ECO:0007669"/>
    <property type="project" value="InterPro"/>
</dbReference>
<dbReference type="Pfam" id="PF13424">
    <property type="entry name" value="TPR_12"/>
    <property type="match status" value="1"/>
</dbReference>
<dbReference type="Gene3D" id="1.25.40.10">
    <property type="entry name" value="Tetratricopeptide repeat domain"/>
    <property type="match status" value="1"/>
</dbReference>
<dbReference type="EMBL" id="CP163440">
    <property type="protein sequence ID" value="XDQ65050.1"/>
    <property type="molecule type" value="Genomic_DNA"/>
</dbReference>
<dbReference type="InterPro" id="IPR003593">
    <property type="entry name" value="AAA+_ATPase"/>
</dbReference>
<dbReference type="PRINTS" id="PR00364">
    <property type="entry name" value="DISEASERSIST"/>
</dbReference>
<organism evidence="2">
    <name type="scientific">Streptomyces sp. R35</name>
    <dbReference type="NCBI Taxonomy" id="3238630"/>
    <lineage>
        <taxon>Bacteria</taxon>
        <taxon>Bacillati</taxon>
        <taxon>Actinomycetota</taxon>
        <taxon>Actinomycetes</taxon>
        <taxon>Kitasatosporales</taxon>
        <taxon>Streptomycetaceae</taxon>
        <taxon>Streptomyces</taxon>
    </lineage>
</organism>
<dbReference type="InterPro" id="IPR011990">
    <property type="entry name" value="TPR-like_helical_dom_sf"/>
</dbReference>
<dbReference type="SUPFAM" id="SSF48452">
    <property type="entry name" value="TPR-like"/>
    <property type="match status" value="1"/>
</dbReference>
<dbReference type="PANTHER" id="PTHR47691">
    <property type="entry name" value="REGULATOR-RELATED"/>
    <property type="match status" value="1"/>
</dbReference>
<proteinExistence type="predicted"/>
<dbReference type="Gene3D" id="3.40.50.300">
    <property type="entry name" value="P-loop containing nucleotide triphosphate hydrolases"/>
    <property type="match status" value="1"/>
</dbReference>
<dbReference type="SUPFAM" id="SSF52540">
    <property type="entry name" value="P-loop containing nucleoside triphosphate hydrolases"/>
    <property type="match status" value="1"/>
</dbReference>
<dbReference type="PANTHER" id="PTHR47691:SF3">
    <property type="entry name" value="HTH-TYPE TRANSCRIPTIONAL REGULATOR RV0890C-RELATED"/>
    <property type="match status" value="1"/>
</dbReference>
<dbReference type="SMART" id="SM00382">
    <property type="entry name" value="AAA"/>
    <property type="match status" value="1"/>
</dbReference>
<dbReference type="Pfam" id="PF13191">
    <property type="entry name" value="AAA_16"/>
    <property type="match status" value="1"/>
</dbReference>
<dbReference type="InterPro" id="IPR027417">
    <property type="entry name" value="P-loop_NTPase"/>
</dbReference>
<name>A0AB39SD11_9ACTN</name>
<sequence length="947" mass="102875">MGDVLRGPGPVPEPPVPFVGRDGEVALLDEQLSFGRPPTSRSKVVVLHGPAGVGKSALAAGVARAVAGSRGRRVHWISVGDTPSAETAILRLLAEHAAPRREIVAAALMEDDRAFSERLRRQCAENIRGSVIVLDDVGPEYGLSLVQALGPGGNQVIITSRHHARWEDANTYQHAVRPLDAQDALQLVKHVSRPEPEDGIRSAENEFVSAAQGLPALLRIAGLILRPPFTPPRLPVNTPAALFALAWDRLDVAEKDLLQRLAVWGPGGPFTLRSVEALLWENGRQADAQRILDGLARYGLVHEVREGAFTLPSPLVDAVPPLMSRYELSRLKVRVPADLLAAARDAAWDTAGLLDGRDQPPQHDQHVVWLTPDELAEHVDEFMALLPKGRPASHEEEGLINALATLLAVRGDAHRLVALHRISESATRRPLGSAVRRLGLSRQAWVLLQHDTPENVAYEAAAASYCTGQLADALATLDQAPPPEGVDAAWHAVVRGASLCDQGRPAESERFLLEAAELHRRAGCPRGRGWALLHLARACLLIGQTHRAEHSLGQAIQTLRSAGDEGGENWAATERIRLHLLRGRTDLALDTAQRALTAHEETEDIRGMGWTCHYLGLVHARRGQADDARVALMAASDHFRECADDLGTAWTQHRLALLAPDARPWDKLSTCVSLFEASGCPLGQAWSVLELALRRPGLAADNSLRAAQQLFNQLNDQAGLAWTASIRALQREGVVDPTAPPWQLRRDTKGRDLIEEALEEFWQTASASDHHAVPPVLFPWQDPVIPLRARDIVGVRAEDTRMPPVPLPVPAKAALPSTPHCQVHLTLLDNTPSVAATARLLLRVVPDDDHPWAVPESDPPWLTAVATPLTPASADPPTALLRPSEHQEHGAEFDFTAHRPGVHVIRFTIALERTGTVLQQVETELEILDTDAPGEFAAPHAAARRGR</sequence>
<gene>
    <name evidence="2" type="ORF">AB5J50_31825</name>
</gene>
<evidence type="ECO:0000313" key="2">
    <source>
        <dbReference type="EMBL" id="XDQ65050.1"/>
    </source>
</evidence>
<feature type="domain" description="AAA+ ATPase" evidence="1">
    <location>
        <begin position="41"/>
        <end position="195"/>
    </location>
</feature>
<dbReference type="AlphaFoldDB" id="A0AB39SD11"/>
<dbReference type="RefSeq" id="WP_369261594.1">
    <property type="nucleotide sequence ID" value="NZ_CP163440.1"/>
</dbReference>
<protein>
    <submittedName>
        <fullName evidence="2">NB-ARC domain-containing protein</fullName>
    </submittedName>
</protein>
<reference evidence="2" key="1">
    <citation type="submission" date="2024-07" db="EMBL/GenBank/DDBJ databases">
        <authorList>
            <person name="Yu S.T."/>
        </authorList>
    </citation>
    <scope>NUCLEOTIDE SEQUENCE</scope>
    <source>
        <strain evidence="2">R35</strain>
    </source>
</reference>
<dbReference type="InterPro" id="IPR041664">
    <property type="entry name" value="AAA_16"/>
</dbReference>
<evidence type="ECO:0000259" key="1">
    <source>
        <dbReference type="SMART" id="SM00382"/>
    </source>
</evidence>
<accession>A0AB39SD11</accession>